<evidence type="ECO:0000259" key="5">
    <source>
        <dbReference type="Pfam" id="PF00005"/>
    </source>
</evidence>
<keyword evidence="7" id="KW-1185">Reference proteome</keyword>
<feature type="domain" description="ABC transporter" evidence="5">
    <location>
        <begin position="1"/>
        <end position="50"/>
    </location>
</feature>
<reference evidence="7" key="1">
    <citation type="journal article" date="2019" name="Int. J. Syst. Evol. Microbiol.">
        <title>The Global Catalogue of Microorganisms (GCM) 10K type strain sequencing project: providing services to taxonomists for standard genome sequencing and annotation.</title>
        <authorList>
            <consortium name="The Broad Institute Genomics Platform"/>
            <consortium name="The Broad Institute Genome Sequencing Center for Infectious Disease"/>
            <person name="Wu L."/>
            <person name="Ma J."/>
        </authorList>
    </citation>
    <scope>NUCLEOTIDE SEQUENCE [LARGE SCALE GENOMIC DNA]</scope>
    <source>
        <strain evidence="7">CGMCC 1.15399</strain>
    </source>
</reference>
<keyword evidence="1" id="KW-0813">Transport</keyword>
<name>A0ABW4FZJ4_9ACTN</name>
<accession>A0ABW4FZJ4</accession>
<keyword evidence="4 6" id="KW-0067">ATP-binding</keyword>
<dbReference type="PANTHER" id="PTHR43790:SF9">
    <property type="entry name" value="GALACTOFURANOSE TRANSPORTER ATP-BINDING PROTEIN YTFR"/>
    <property type="match status" value="1"/>
</dbReference>
<keyword evidence="2" id="KW-0677">Repeat</keyword>
<dbReference type="InterPro" id="IPR003439">
    <property type="entry name" value="ABC_transporter-like_ATP-bd"/>
</dbReference>
<organism evidence="6 7">
    <name type="scientific">Nonomuraea guangzhouensis</name>
    <dbReference type="NCBI Taxonomy" id="1291555"/>
    <lineage>
        <taxon>Bacteria</taxon>
        <taxon>Bacillati</taxon>
        <taxon>Actinomycetota</taxon>
        <taxon>Actinomycetes</taxon>
        <taxon>Streptosporangiales</taxon>
        <taxon>Streptosporangiaceae</taxon>
        <taxon>Nonomuraea</taxon>
    </lineage>
</organism>
<gene>
    <name evidence="6" type="ORF">ACFSJ0_01005</name>
</gene>
<dbReference type="Proteomes" id="UP001597097">
    <property type="component" value="Unassembled WGS sequence"/>
</dbReference>
<evidence type="ECO:0000313" key="7">
    <source>
        <dbReference type="Proteomes" id="UP001597097"/>
    </source>
</evidence>
<evidence type="ECO:0000256" key="4">
    <source>
        <dbReference type="ARBA" id="ARBA00022840"/>
    </source>
</evidence>
<proteinExistence type="predicted"/>
<dbReference type="RefSeq" id="WP_308127488.1">
    <property type="nucleotide sequence ID" value="NZ_JAHKRM010000041.1"/>
</dbReference>
<dbReference type="InterPro" id="IPR027417">
    <property type="entry name" value="P-loop_NTPase"/>
</dbReference>
<evidence type="ECO:0000256" key="1">
    <source>
        <dbReference type="ARBA" id="ARBA00022448"/>
    </source>
</evidence>
<evidence type="ECO:0000256" key="3">
    <source>
        <dbReference type="ARBA" id="ARBA00022741"/>
    </source>
</evidence>
<dbReference type="InterPro" id="IPR050107">
    <property type="entry name" value="ABC_carbohydrate_import_ATPase"/>
</dbReference>
<dbReference type="GO" id="GO:0005524">
    <property type="term" value="F:ATP binding"/>
    <property type="evidence" value="ECO:0007669"/>
    <property type="project" value="UniProtKB-KW"/>
</dbReference>
<dbReference type="PANTHER" id="PTHR43790">
    <property type="entry name" value="CARBOHYDRATE TRANSPORT ATP-BINDING PROTEIN MG119-RELATED"/>
    <property type="match status" value="1"/>
</dbReference>
<dbReference type="EMBL" id="JBHUCM010000002">
    <property type="protein sequence ID" value="MFD1535589.1"/>
    <property type="molecule type" value="Genomic_DNA"/>
</dbReference>
<protein>
    <submittedName>
        <fullName evidence="6">ATP-binding cassette domain-containing protein</fullName>
    </submittedName>
</protein>
<comment type="caution">
    <text evidence="6">The sequence shown here is derived from an EMBL/GenBank/DDBJ whole genome shotgun (WGS) entry which is preliminary data.</text>
</comment>
<evidence type="ECO:0000256" key="2">
    <source>
        <dbReference type="ARBA" id="ARBA00022737"/>
    </source>
</evidence>
<dbReference type="SUPFAM" id="SSF52540">
    <property type="entry name" value="P-loop containing nucleoside triphosphate hydrolases"/>
    <property type="match status" value="1"/>
</dbReference>
<dbReference type="Gene3D" id="3.40.50.300">
    <property type="entry name" value="P-loop containing nucleotide triphosphate hydrolases"/>
    <property type="match status" value="1"/>
</dbReference>
<evidence type="ECO:0000313" key="6">
    <source>
        <dbReference type="EMBL" id="MFD1535589.1"/>
    </source>
</evidence>
<keyword evidence="3" id="KW-0547">Nucleotide-binding</keyword>
<dbReference type="Pfam" id="PF00005">
    <property type="entry name" value="ABC_tran"/>
    <property type="match status" value="1"/>
</dbReference>
<sequence length="63" mass="6761">MDFEVRRGEIVAVVGENGSGKITLMKLLSGLNLPTQGVVTWDGISTRDLDTHALDGPPLVDRV</sequence>